<organism evidence="3 4">
    <name type="scientific">Rhypophila decipiens</name>
    <dbReference type="NCBI Taxonomy" id="261697"/>
    <lineage>
        <taxon>Eukaryota</taxon>
        <taxon>Fungi</taxon>
        <taxon>Dikarya</taxon>
        <taxon>Ascomycota</taxon>
        <taxon>Pezizomycotina</taxon>
        <taxon>Sordariomycetes</taxon>
        <taxon>Sordariomycetidae</taxon>
        <taxon>Sordariales</taxon>
        <taxon>Naviculisporaceae</taxon>
        <taxon>Rhypophila</taxon>
    </lineage>
</organism>
<evidence type="ECO:0000259" key="2">
    <source>
        <dbReference type="Pfam" id="PF26640"/>
    </source>
</evidence>
<keyword evidence="4" id="KW-1185">Reference proteome</keyword>
<name>A0AAN6Y7V9_9PEZI</name>
<comment type="caution">
    <text evidence="3">The sequence shown here is derived from an EMBL/GenBank/DDBJ whole genome shotgun (WGS) entry which is preliminary data.</text>
</comment>
<dbReference type="Pfam" id="PF26640">
    <property type="entry name" value="DUF8212"/>
    <property type="match status" value="1"/>
</dbReference>
<gene>
    <name evidence="3" type="ORF">QBC37DRAFT_373917</name>
</gene>
<accession>A0AAN6Y7V9</accession>
<reference evidence="3" key="1">
    <citation type="journal article" date="2023" name="Mol. Phylogenet. Evol.">
        <title>Genome-scale phylogeny and comparative genomics of the fungal order Sordariales.</title>
        <authorList>
            <person name="Hensen N."/>
            <person name="Bonometti L."/>
            <person name="Westerberg I."/>
            <person name="Brannstrom I.O."/>
            <person name="Guillou S."/>
            <person name="Cros-Aarteil S."/>
            <person name="Calhoun S."/>
            <person name="Haridas S."/>
            <person name="Kuo A."/>
            <person name="Mondo S."/>
            <person name="Pangilinan J."/>
            <person name="Riley R."/>
            <person name="LaButti K."/>
            <person name="Andreopoulos B."/>
            <person name="Lipzen A."/>
            <person name="Chen C."/>
            <person name="Yan M."/>
            <person name="Daum C."/>
            <person name="Ng V."/>
            <person name="Clum A."/>
            <person name="Steindorff A."/>
            <person name="Ohm R.A."/>
            <person name="Martin F."/>
            <person name="Silar P."/>
            <person name="Natvig D.O."/>
            <person name="Lalanne C."/>
            <person name="Gautier V."/>
            <person name="Ament-Velasquez S.L."/>
            <person name="Kruys A."/>
            <person name="Hutchinson M.I."/>
            <person name="Powell A.J."/>
            <person name="Barry K."/>
            <person name="Miller A.N."/>
            <person name="Grigoriev I.V."/>
            <person name="Debuchy R."/>
            <person name="Gladieux P."/>
            <person name="Hiltunen Thoren M."/>
            <person name="Johannesson H."/>
        </authorList>
    </citation>
    <scope>NUCLEOTIDE SEQUENCE</scope>
    <source>
        <strain evidence="3">PSN293</strain>
    </source>
</reference>
<dbReference type="EMBL" id="MU858107">
    <property type="protein sequence ID" value="KAK4213540.1"/>
    <property type="molecule type" value="Genomic_DNA"/>
</dbReference>
<dbReference type="InterPro" id="IPR058525">
    <property type="entry name" value="DUF8212"/>
</dbReference>
<feature type="domain" description="DUF8212" evidence="2">
    <location>
        <begin position="220"/>
        <end position="245"/>
    </location>
</feature>
<dbReference type="PANTHER" id="PTHR10622:SF12">
    <property type="entry name" value="HET DOMAIN-CONTAINING PROTEIN"/>
    <property type="match status" value="1"/>
</dbReference>
<dbReference type="Proteomes" id="UP001301769">
    <property type="component" value="Unassembled WGS sequence"/>
</dbReference>
<feature type="domain" description="Heterokaryon incompatibility" evidence="1">
    <location>
        <begin position="22"/>
        <end position="111"/>
    </location>
</feature>
<evidence type="ECO:0000313" key="4">
    <source>
        <dbReference type="Proteomes" id="UP001301769"/>
    </source>
</evidence>
<reference evidence="3" key="2">
    <citation type="submission" date="2023-05" db="EMBL/GenBank/DDBJ databases">
        <authorList>
            <consortium name="Lawrence Berkeley National Laboratory"/>
            <person name="Steindorff A."/>
            <person name="Hensen N."/>
            <person name="Bonometti L."/>
            <person name="Westerberg I."/>
            <person name="Brannstrom I.O."/>
            <person name="Guillou S."/>
            <person name="Cros-Aarteil S."/>
            <person name="Calhoun S."/>
            <person name="Haridas S."/>
            <person name="Kuo A."/>
            <person name="Mondo S."/>
            <person name="Pangilinan J."/>
            <person name="Riley R."/>
            <person name="Labutti K."/>
            <person name="Andreopoulos B."/>
            <person name="Lipzen A."/>
            <person name="Chen C."/>
            <person name="Yanf M."/>
            <person name="Daum C."/>
            <person name="Ng V."/>
            <person name="Clum A."/>
            <person name="Ohm R."/>
            <person name="Martin F."/>
            <person name="Silar P."/>
            <person name="Natvig D."/>
            <person name="Lalanne C."/>
            <person name="Gautier V."/>
            <person name="Ament-Velasquez S.L."/>
            <person name="Kruys A."/>
            <person name="Hutchinson M.I."/>
            <person name="Powell A.J."/>
            <person name="Barry K."/>
            <person name="Miller A.N."/>
            <person name="Grigoriev I.V."/>
            <person name="Debuchy R."/>
            <person name="Gladieux P."/>
            <person name="Thoren M.H."/>
            <person name="Johannesson H."/>
        </authorList>
    </citation>
    <scope>NUCLEOTIDE SEQUENCE</scope>
    <source>
        <strain evidence="3">PSN293</strain>
    </source>
</reference>
<dbReference type="Pfam" id="PF06985">
    <property type="entry name" value="HET"/>
    <property type="match status" value="1"/>
</dbReference>
<dbReference type="InterPro" id="IPR010730">
    <property type="entry name" value="HET"/>
</dbReference>
<dbReference type="PANTHER" id="PTHR10622">
    <property type="entry name" value="HET DOMAIN-CONTAINING PROTEIN"/>
    <property type="match status" value="1"/>
</dbReference>
<dbReference type="AlphaFoldDB" id="A0AAN6Y7V9"/>
<evidence type="ECO:0000313" key="3">
    <source>
        <dbReference type="EMBL" id="KAK4213540.1"/>
    </source>
</evidence>
<evidence type="ECO:0000259" key="1">
    <source>
        <dbReference type="Pfam" id="PF06985"/>
    </source>
</evidence>
<proteinExistence type="predicted"/>
<sequence length="558" mass="62429">MRLINVATGKLEDWEPAGAPAYAILSHTWGDNEPKLEDMACYPAHDTRNKYCKIRETIKQATLRNIHYVWIDTCCIDKRSSAELSEAINSMFQWYKNAAVCFTYLEDLKPDADIDLGLETCRWTTRGWTLQELIAPKDVQFLDRDWNNRGTKESLQETISRVTGIRRDILLGTAALGGISAAEKMSWAASRKTTREEDMAYSLLGIFEVNMALIYGEGPKAFTRLQEEIIRHTNDLSIFAWNASQRTSGGIIDPYLCGVLAESPRVFANRDLVRELSTHLAASRTFVPEFSMTNRGLRITTELRVSKNIDVEARLPRGYFLCLANFHRPPGIGIYLKKVGQSSFVRLAQAPLIGHLDNDNLDWNESMSPQTIYIAASCQASPAPSGSLGSKMGRYYHYPPIHFPVHPYLQIETVFPKSSWDIFNRIFHTGMTGVSGFVGGVCCRVLSDTGSKGRPIGRVGIFVRTVDMKCRVFKWGSEMSEKEITGGDVAGAFQQARLVSFYSDLPAVKSVCWDSGTTGTGRSRRYQVRVSLQSEVVVAISTEQPVCSVHVEVSSKRL</sequence>
<protein>
    <submittedName>
        <fullName evidence="3">Heterokaryon incompatibility protein-domain-containing protein</fullName>
    </submittedName>
</protein>